<dbReference type="SUPFAM" id="SSF52200">
    <property type="entry name" value="Toll/Interleukin receptor TIR domain"/>
    <property type="match status" value="1"/>
</dbReference>
<dbReference type="GO" id="GO:0005737">
    <property type="term" value="C:cytoplasm"/>
    <property type="evidence" value="ECO:0007669"/>
    <property type="project" value="TreeGrafter"/>
</dbReference>
<evidence type="ECO:0000259" key="1">
    <source>
        <dbReference type="PROSITE" id="PS50104"/>
    </source>
</evidence>
<dbReference type="RefSeq" id="WP_052735097.1">
    <property type="nucleotide sequence ID" value="NZ_JJPP01000022.1"/>
</dbReference>
<protein>
    <recommendedName>
        <fullName evidence="1">TIR domain-containing protein</fullName>
    </recommendedName>
</protein>
<accession>A0A0F8I2A9</accession>
<dbReference type="InterPro" id="IPR017279">
    <property type="entry name" value="Tol-interleuk_rcpt_adapt_Tirap"/>
</dbReference>
<feature type="domain" description="TIR" evidence="1">
    <location>
        <begin position="2"/>
        <end position="134"/>
    </location>
</feature>
<dbReference type="GO" id="GO:0005886">
    <property type="term" value="C:plasma membrane"/>
    <property type="evidence" value="ECO:0007669"/>
    <property type="project" value="TreeGrafter"/>
</dbReference>
<evidence type="ECO:0000313" key="3">
    <source>
        <dbReference type="Proteomes" id="UP000034817"/>
    </source>
</evidence>
<name>A0A0F8I2A9_METMZ</name>
<comment type="caution">
    <text evidence="2">The sequence shown here is derived from an EMBL/GenBank/DDBJ whole genome shotgun (WGS) entry which is preliminary data.</text>
</comment>
<dbReference type="PROSITE" id="PS50104">
    <property type="entry name" value="TIR"/>
    <property type="match status" value="1"/>
</dbReference>
<dbReference type="GO" id="GO:0035662">
    <property type="term" value="F:Toll-like receptor 4 binding"/>
    <property type="evidence" value="ECO:0007669"/>
    <property type="project" value="TreeGrafter"/>
</dbReference>
<dbReference type="InterPro" id="IPR000157">
    <property type="entry name" value="TIR_dom"/>
</dbReference>
<dbReference type="Pfam" id="PF13676">
    <property type="entry name" value="TIR_2"/>
    <property type="match status" value="1"/>
</dbReference>
<dbReference type="PANTHER" id="PTHR22662">
    <property type="entry name" value="TIRAP"/>
    <property type="match status" value="1"/>
</dbReference>
<evidence type="ECO:0000313" key="2">
    <source>
        <dbReference type="EMBL" id="KKG83066.1"/>
    </source>
</evidence>
<dbReference type="Proteomes" id="UP000034817">
    <property type="component" value="Unassembled WGS sequence"/>
</dbReference>
<reference evidence="2 3" key="1">
    <citation type="journal article" date="2015" name="ISME J.">
        <title>Genomic and phenotypic differentiation among Methanosarcina mazei populations from Columbia River sediment.</title>
        <authorList>
            <person name="Youngblut N.D."/>
            <person name="Wirth J.S."/>
            <person name="Henriksen J.R."/>
            <person name="Smith M."/>
            <person name="Simon H."/>
            <person name="Metcalf W.W."/>
            <person name="Whitaker R.J."/>
        </authorList>
    </citation>
    <scope>NUCLEOTIDE SEQUENCE [LARGE SCALE GENOMIC DNA]</scope>
    <source>
        <strain evidence="2 3">3.H.A.2.4</strain>
    </source>
</reference>
<dbReference type="GO" id="GO:0035663">
    <property type="term" value="F:Toll-like receptor 2 binding"/>
    <property type="evidence" value="ECO:0007669"/>
    <property type="project" value="TreeGrafter"/>
</dbReference>
<dbReference type="PANTHER" id="PTHR22662:SF0">
    <property type="entry name" value="TOLL_INTERLEUKIN-1 RECEPTOR DOMAIN-CONTAINING ADAPTER PROTEIN"/>
    <property type="match status" value="1"/>
</dbReference>
<dbReference type="GO" id="GO:0007165">
    <property type="term" value="P:signal transduction"/>
    <property type="evidence" value="ECO:0007669"/>
    <property type="project" value="InterPro"/>
</dbReference>
<dbReference type="InterPro" id="IPR035897">
    <property type="entry name" value="Toll_tir_struct_dom_sf"/>
</dbReference>
<dbReference type="PATRIC" id="fig|2209.72.peg.1776"/>
<proteinExistence type="predicted"/>
<organism evidence="2 3">
    <name type="scientific">Methanosarcina mazei</name>
    <name type="common">Methanosarcina frisia</name>
    <dbReference type="NCBI Taxonomy" id="2209"/>
    <lineage>
        <taxon>Archaea</taxon>
        <taxon>Methanobacteriati</taxon>
        <taxon>Methanobacteriota</taxon>
        <taxon>Stenosarchaea group</taxon>
        <taxon>Methanomicrobia</taxon>
        <taxon>Methanosarcinales</taxon>
        <taxon>Methanosarcinaceae</taxon>
        <taxon>Methanosarcina</taxon>
    </lineage>
</organism>
<dbReference type="SMART" id="SM00255">
    <property type="entry name" value="TIR"/>
    <property type="match status" value="1"/>
</dbReference>
<dbReference type="AlphaFoldDB" id="A0A0F8I2A9"/>
<dbReference type="Gene3D" id="3.40.50.10140">
    <property type="entry name" value="Toll/interleukin-1 receptor homology (TIR) domain"/>
    <property type="match status" value="1"/>
</dbReference>
<dbReference type="EMBL" id="JJPP01000022">
    <property type="protein sequence ID" value="KKG83066.1"/>
    <property type="molecule type" value="Genomic_DNA"/>
</dbReference>
<sequence>MFDYDVFISYSSKDKNTIHDLAKRLKNDGLRVWLDQWEIQPGDSVPIKIEHGLEKSRTLVMCMSPAYFESEWGKLEHNTILFRDPTNKGRRLIPLIIEDCNLPDILAHFAYIDWRIPSNKEYERLFTSCLKNNSIHSPTNLSSHIQSPSPKYNLDNKEGILMPCFFNFQVPPPSNWQDFESLCWDLWRGIWEEPYIQKNGRQGQQQNGVDIYGRLHNGILWGGIQCKLKSNDTNKSLTESDVKEEVEKAKNFKPKLSKFIIATTAPKDAKIEEYARKVTEDHLKEGLFSVHIMGWEDIKERLDDYPRVRDKYYPQKESNLTEIKENDIFFKRENAAKITEELIKPLRDCASCIKLYFQNGDYILNLENRAIKLNLKFNGYEFIEICVGSNRFRYKDGGLVSTYGRDEVFNKYVPKIISFIDSYMAHIITLKTTIGSLNASHIPNSFESDISIFIENPSHKTQIAEENYKIEYLFNLYATLITGKKSFCGHSWATTLKENKSKEVLEIIKKDPYSNEIYERIESLKKEIVLDIDGLIKELNNLDDEFQNTHYL</sequence>
<gene>
    <name evidence="2" type="ORF">DU55_08180</name>
</gene>